<reference evidence="1 2" key="1">
    <citation type="journal article" date="2021" name="BMC Biol.">
        <title>Horizontally acquired antibacterial genes associated with adaptive radiation of ladybird beetles.</title>
        <authorList>
            <person name="Li H.S."/>
            <person name="Tang X.F."/>
            <person name="Huang Y.H."/>
            <person name="Xu Z.Y."/>
            <person name="Chen M.L."/>
            <person name="Du X.Y."/>
            <person name="Qiu B.Y."/>
            <person name="Chen P.T."/>
            <person name="Zhang W."/>
            <person name="Slipinski A."/>
            <person name="Escalona H.E."/>
            <person name="Waterhouse R.M."/>
            <person name="Zwick A."/>
            <person name="Pang H."/>
        </authorList>
    </citation>
    <scope>NUCLEOTIDE SEQUENCE [LARGE SCALE GENOMIC DNA]</scope>
    <source>
        <strain evidence="1">SYSU2018</strain>
    </source>
</reference>
<evidence type="ECO:0000313" key="1">
    <source>
        <dbReference type="EMBL" id="KAL3286334.1"/>
    </source>
</evidence>
<comment type="caution">
    <text evidence="1">The sequence shown here is derived from an EMBL/GenBank/DDBJ whole genome shotgun (WGS) entry which is preliminary data.</text>
</comment>
<gene>
    <name evidence="1" type="ORF">HHI36_000842</name>
</gene>
<dbReference type="EMBL" id="JABFTP020000185">
    <property type="protein sequence ID" value="KAL3286334.1"/>
    <property type="molecule type" value="Genomic_DNA"/>
</dbReference>
<proteinExistence type="predicted"/>
<name>A0ABD2P5Y0_9CUCU</name>
<dbReference type="Proteomes" id="UP001516400">
    <property type="component" value="Unassembled WGS sequence"/>
</dbReference>
<protein>
    <submittedName>
        <fullName evidence="1">Uncharacterized protein</fullName>
    </submittedName>
</protein>
<keyword evidence="2" id="KW-1185">Reference proteome</keyword>
<organism evidence="1 2">
    <name type="scientific">Cryptolaemus montrouzieri</name>
    <dbReference type="NCBI Taxonomy" id="559131"/>
    <lineage>
        <taxon>Eukaryota</taxon>
        <taxon>Metazoa</taxon>
        <taxon>Ecdysozoa</taxon>
        <taxon>Arthropoda</taxon>
        <taxon>Hexapoda</taxon>
        <taxon>Insecta</taxon>
        <taxon>Pterygota</taxon>
        <taxon>Neoptera</taxon>
        <taxon>Endopterygota</taxon>
        <taxon>Coleoptera</taxon>
        <taxon>Polyphaga</taxon>
        <taxon>Cucujiformia</taxon>
        <taxon>Coccinelloidea</taxon>
        <taxon>Coccinellidae</taxon>
        <taxon>Scymninae</taxon>
        <taxon>Scymnini</taxon>
        <taxon>Cryptolaemus</taxon>
    </lineage>
</organism>
<dbReference type="AlphaFoldDB" id="A0ABD2P5Y0"/>
<sequence>MKTLTKEINTSYGKKETREWFNGFLLLHNMPWQKSHLILALPEHKKLFKEKRFDINPATESAATQQLKSILKEVFQKFFQCLTVGIRKMLFLTKEVD</sequence>
<accession>A0ABD2P5Y0</accession>
<evidence type="ECO:0000313" key="2">
    <source>
        <dbReference type="Proteomes" id="UP001516400"/>
    </source>
</evidence>